<reference evidence="2 3" key="1">
    <citation type="journal article" date="2018" name="Sci. Rep.">
        <title>Raphidocelis subcapitata (=Pseudokirchneriella subcapitata) provides an insight into genome evolution and environmental adaptations in the Sphaeropleales.</title>
        <authorList>
            <person name="Suzuki S."/>
            <person name="Yamaguchi H."/>
            <person name="Nakajima N."/>
            <person name="Kawachi M."/>
        </authorList>
    </citation>
    <scope>NUCLEOTIDE SEQUENCE [LARGE SCALE GENOMIC DNA]</scope>
    <source>
        <strain evidence="2 3">NIES-35</strain>
    </source>
</reference>
<evidence type="ECO:0000313" key="3">
    <source>
        <dbReference type="Proteomes" id="UP000247498"/>
    </source>
</evidence>
<feature type="compositionally biased region" description="Low complexity" evidence="1">
    <location>
        <begin position="132"/>
        <end position="148"/>
    </location>
</feature>
<feature type="region of interest" description="Disordered" evidence="1">
    <location>
        <begin position="116"/>
        <end position="246"/>
    </location>
</feature>
<accession>A0A2V0PDS4</accession>
<protein>
    <submittedName>
        <fullName evidence="2">Uncharacterized protein</fullName>
    </submittedName>
</protein>
<evidence type="ECO:0000313" key="2">
    <source>
        <dbReference type="EMBL" id="GBF96050.1"/>
    </source>
</evidence>
<comment type="caution">
    <text evidence="2">The sequence shown here is derived from an EMBL/GenBank/DDBJ whole genome shotgun (WGS) entry which is preliminary data.</text>
</comment>
<feature type="compositionally biased region" description="Gly residues" evidence="1">
    <location>
        <begin position="183"/>
        <end position="192"/>
    </location>
</feature>
<name>A0A2V0PDS4_9CHLO</name>
<feature type="compositionally biased region" description="Gly residues" evidence="1">
    <location>
        <begin position="149"/>
        <end position="162"/>
    </location>
</feature>
<dbReference type="InParanoid" id="A0A2V0PDS4"/>
<proteinExistence type="predicted"/>
<dbReference type="Proteomes" id="UP000247498">
    <property type="component" value="Unassembled WGS sequence"/>
</dbReference>
<dbReference type="EMBL" id="BDRX01000073">
    <property type="protein sequence ID" value="GBF96050.1"/>
    <property type="molecule type" value="Genomic_DNA"/>
</dbReference>
<feature type="compositionally biased region" description="Low complexity" evidence="1">
    <location>
        <begin position="167"/>
        <end position="182"/>
    </location>
</feature>
<keyword evidence="3" id="KW-1185">Reference proteome</keyword>
<dbReference type="AlphaFoldDB" id="A0A2V0PDS4"/>
<sequence>MSSIRSAARHLKVSHLEGAPLPEVEEGALPGSSRTIATEAALVAQLAGTNTQEHVVETTAWHAAAEPPTSDPARYAEALQSYAAEAPSTLRTDKAKLQYLKGQHFWHVASWAAPMKRRGGGGGGGGGGGSGCASPRSPGGSPRCRTPRGGAGAGAGAGGSGGPPASPRGAAGAVAAARAIGSSSGGGGGGSARGVPSEGGSSSTGSAVADLLSLPGSPYAQADPRAAAASPRGRAGARARLSPFAG</sequence>
<gene>
    <name evidence="2" type="ORF">Rsub_08865</name>
</gene>
<feature type="compositionally biased region" description="Gly residues" evidence="1">
    <location>
        <begin position="120"/>
        <end position="131"/>
    </location>
</feature>
<organism evidence="2 3">
    <name type="scientific">Raphidocelis subcapitata</name>
    <dbReference type="NCBI Taxonomy" id="307507"/>
    <lineage>
        <taxon>Eukaryota</taxon>
        <taxon>Viridiplantae</taxon>
        <taxon>Chlorophyta</taxon>
        <taxon>core chlorophytes</taxon>
        <taxon>Chlorophyceae</taxon>
        <taxon>CS clade</taxon>
        <taxon>Sphaeropleales</taxon>
        <taxon>Selenastraceae</taxon>
        <taxon>Raphidocelis</taxon>
    </lineage>
</organism>
<feature type="compositionally biased region" description="Low complexity" evidence="1">
    <location>
        <begin position="220"/>
        <end position="240"/>
    </location>
</feature>
<evidence type="ECO:0000256" key="1">
    <source>
        <dbReference type="SAM" id="MobiDB-lite"/>
    </source>
</evidence>